<sequence length="206" mass="23411">MPKRNPRPDSFVSINPLEDFFWQEPTDEARYLNGGNTDYRFRLTNTGSGAAHDVRIFAEFDFESAYQDISRKLKEHASDLEISQEEWGARVAIGGKHIGGFKNPDQAYGLVDYIRPCKDDRIEIPFLIGTTLSFFSLVYGFFLMRKQVVKGISQQERSINVDFLVHCTDAGGAKVEQRHAHCLTVSGGRWKEDMADGVCIVTLRKR</sequence>
<organism evidence="2 3">
    <name type="scientific">Neorhizobium galegae</name>
    <name type="common">Rhizobium galegae</name>
    <dbReference type="NCBI Taxonomy" id="399"/>
    <lineage>
        <taxon>Bacteria</taxon>
        <taxon>Pseudomonadati</taxon>
        <taxon>Pseudomonadota</taxon>
        <taxon>Alphaproteobacteria</taxon>
        <taxon>Hyphomicrobiales</taxon>
        <taxon>Rhizobiaceae</taxon>
        <taxon>Rhizobium/Agrobacterium group</taxon>
        <taxon>Neorhizobium</taxon>
    </lineage>
</organism>
<evidence type="ECO:0000313" key="3">
    <source>
        <dbReference type="Proteomes" id="UP000386575"/>
    </source>
</evidence>
<dbReference type="RefSeq" id="WP_151047268.1">
    <property type="nucleotide sequence ID" value="NZ_VZUL01000003.1"/>
</dbReference>
<reference evidence="2 3" key="1">
    <citation type="submission" date="2019-09" db="EMBL/GenBank/DDBJ databases">
        <title>Genome sequencing of Ng87 strain.</title>
        <authorList>
            <person name="Karasev E.S."/>
            <person name="Andronov E."/>
        </authorList>
    </citation>
    <scope>NUCLEOTIDE SEQUENCE [LARGE SCALE GENOMIC DNA]</scope>
    <source>
        <strain evidence="2 3">Ng87</strain>
    </source>
</reference>
<accession>A0A6A1TJA5</accession>
<evidence type="ECO:0000256" key="1">
    <source>
        <dbReference type="SAM" id="Phobius"/>
    </source>
</evidence>
<evidence type="ECO:0000313" key="2">
    <source>
        <dbReference type="EMBL" id="KAB1083974.1"/>
    </source>
</evidence>
<dbReference type="AlphaFoldDB" id="A0A6A1TJA5"/>
<gene>
    <name evidence="2" type="ORF">F4V91_31820</name>
</gene>
<keyword evidence="1" id="KW-1133">Transmembrane helix</keyword>
<dbReference type="Proteomes" id="UP000386575">
    <property type="component" value="Unassembled WGS sequence"/>
</dbReference>
<dbReference type="EMBL" id="VZUL01000003">
    <property type="protein sequence ID" value="KAB1083974.1"/>
    <property type="molecule type" value="Genomic_DNA"/>
</dbReference>
<comment type="caution">
    <text evidence="2">The sequence shown here is derived from an EMBL/GenBank/DDBJ whole genome shotgun (WGS) entry which is preliminary data.</text>
</comment>
<name>A0A6A1TJA5_NEOGA</name>
<protein>
    <submittedName>
        <fullName evidence="2">Uncharacterized protein</fullName>
    </submittedName>
</protein>
<feature type="transmembrane region" description="Helical" evidence="1">
    <location>
        <begin position="124"/>
        <end position="144"/>
    </location>
</feature>
<proteinExistence type="predicted"/>
<keyword evidence="1" id="KW-0472">Membrane</keyword>
<keyword evidence="1" id="KW-0812">Transmembrane</keyword>